<dbReference type="EMBL" id="AMZH03004670">
    <property type="protein sequence ID" value="RRT68521.1"/>
    <property type="molecule type" value="Genomic_DNA"/>
</dbReference>
<reference evidence="2 3" key="1">
    <citation type="journal article" date="2014" name="Agronomy (Basel)">
        <title>A Draft Genome Sequence for Ensete ventricosum, the Drought-Tolerant Tree Against Hunger.</title>
        <authorList>
            <person name="Harrison J."/>
            <person name="Moore K.A."/>
            <person name="Paszkiewicz K."/>
            <person name="Jones T."/>
            <person name="Grant M."/>
            <person name="Ambacheew D."/>
            <person name="Muzemil S."/>
            <person name="Studholme D.J."/>
        </authorList>
    </citation>
    <scope>NUCLEOTIDE SEQUENCE [LARGE SCALE GENOMIC DNA]</scope>
</reference>
<evidence type="ECO:0000256" key="1">
    <source>
        <dbReference type="SAM" id="MobiDB-lite"/>
    </source>
</evidence>
<feature type="compositionally biased region" description="Basic and acidic residues" evidence="1">
    <location>
        <begin position="96"/>
        <end position="116"/>
    </location>
</feature>
<proteinExistence type="predicted"/>
<accession>A0A426ZX35</accession>
<dbReference type="Proteomes" id="UP000287651">
    <property type="component" value="Unassembled WGS sequence"/>
</dbReference>
<dbReference type="PANTHER" id="PTHR46871">
    <property type="entry name" value="BROMO-ADJACENT HOMOLOGY (BAH) DOMAIN-CONTAINING PROTEIN"/>
    <property type="match status" value="1"/>
</dbReference>
<dbReference type="PANTHER" id="PTHR46871:SF1">
    <property type="entry name" value="BROMO-ADJACENT HOMOLOGY (BAH) DOMAIN-CONTAINING PROTEIN"/>
    <property type="match status" value="1"/>
</dbReference>
<feature type="region of interest" description="Disordered" evidence="1">
    <location>
        <begin position="78"/>
        <end position="116"/>
    </location>
</feature>
<evidence type="ECO:0000313" key="2">
    <source>
        <dbReference type="EMBL" id="RRT68521.1"/>
    </source>
</evidence>
<protein>
    <submittedName>
        <fullName evidence="2">Uncharacterized protein</fullName>
    </submittedName>
</protein>
<organism evidence="2 3">
    <name type="scientific">Ensete ventricosum</name>
    <name type="common">Abyssinian banana</name>
    <name type="synonym">Musa ensete</name>
    <dbReference type="NCBI Taxonomy" id="4639"/>
    <lineage>
        <taxon>Eukaryota</taxon>
        <taxon>Viridiplantae</taxon>
        <taxon>Streptophyta</taxon>
        <taxon>Embryophyta</taxon>
        <taxon>Tracheophyta</taxon>
        <taxon>Spermatophyta</taxon>
        <taxon>Magnoliopsida</taxon>
        <taxon>Liliopsida</taxon>
        <taxon>Zingiberales</taxon>
        <taxon>Musaceae</taxon>
        <taxon>Ensete</taxon>
    </lineage>
</organism>
<dbReference type="AlphaFoldDB" id="A0A426ZX35"/>
<comment type="caution">
    <text evidence="2">The sequence shown here is derived from an EMBL/GenBank/DDBJ whole genome shotgun (WGS) entry which is preliminary data.</text>
</comment>
<evidence type="ECO:0000313" key="3">
    <source>
        <dbReference type="Proteomes" id="UP000287651"/>
    </source>
</evidence>
<sequence length="337" mass="37811">MHKCVVHFVPWNKKWPLRQQFPGFVVQNVYDTVEKKLWKLTTKGYEGTKQHEIDLLVKKTRECLGELSDAELEETSASAPVLLDHSDQSANRQLSRRKDMDPDGLAAEEKAPTRPEESKLLQLFSLCLASQMTDARCPRCTEKQVGLVDIIHAGGHGDRYLVTGVHRLRLHKVCIRRCLVISDDGRLTIDALRSVAGNVGAAAPRESEKPAGRPATDLFQKSTAALRAPFLETTDQVPKMLLPLQREGPYDPSCRRLPLTPLDRRPPLRNQSATAACRHVVWFGREAHYYPYRSPAPRKEASSRFCKGVGKGPSGAELCKGVICMPAWVCRFCYRSV</sequence>
<name>A0A426ZX35_ENSVE</name>
<gene>
    <name evidence="2" type="ORF">B296_00024518</name>
</gene>